<dbReference type="Pfam" id="PF08562">
    <property type="entry name" value="Crisp"/>
    <property type="match status" value="1"/>
</dbReference>
<accession>A0ABD0YBV4</accession>
<dbReference type="PANTHER" id="PTHR10334">
    <property type="entry name" value="CYSTEINE-RICH SECRETORY PROTEIN-RELATED"/>
    <property type="match status" value="1"/>
</dbReference>
<dbReference type="Pfam" id="PF00188">
    <property type="entry name" value="CAP"/>
    <property type="match status" value="1"/>
</dbReference>
<dbReference type="InterPro" id="IPR001283">
    <property type="entry name" value="CRISP-related"/>
</dbReference>
<keyword evidence="3" id="KW-1185">Reference proteome</keyword>
<organism evidence="2 3">
    <name type="scientific">Ranatra chinensis</name>
    <dbReference type="NCBI Taxonomy" id="642074"/>
    <lineage>
        <taxon>Eukaryota</taxon>
        <taxon>Metazoa</taxon>
        <taxon>Ecdysozoa</taxon>
        <taxon>Arthropoda</taxon>
        <taxon>Hexapoda</taxon>
        <taxon>Insecta</taxon>
        <taxon>Pterygota</taxon>
        <taxon>Neoptera</taxon>
        <taxon>Paraneoptera</taxon>
        <taxon>Hemiptera</taxon>
        <taxon>Heteroptera</taxon>
        <taxon>Panheteroptera</taxon>
        <taxon>Nepomorpha</taxon>
        <taxon>Nepidae</taxon>
        <taxon>Ranatrinae</taxon>
        <taxon>Ranatra</taxon>
    </lineage>
</organism>
<feature type="domain" description="SCP" evidence="1">
    <location>
        <begin position="30"/>
        <end position="175"/>
    </location>
</feature>
<dbReference type="InterPro" id="IPR042076">
    <property type="entry name" value="Crisp-like_dom"/>
</dbReference>
<gene>
    <name evidence="2" type="ORF">AAG570_001339</name>
</gene>
<dbReference type="GO" id="GO:0005576">
    <property type="term" value="C:extracellular region"/>
    <property type="evidence" value="ECO:0007669"/>
    <property type="project" value="UniProtKB-SubCell"/>
</dbReference>
<dbReference type="SUPFAM" id="SSF55797">
    <property type="entry name" value="PR-1-like"/>
    <property type="match status" value="1"/>
</dbReference>
<dbReference type="SMART" id="SM00198">
    <property type="entry name" value="SCP"/>
    <property type="match status" value="1"/>
</dbReference>
<name>A0ABD0YBV4_9HEMI</name>
<sequence>MYLLYYLNCAEPKIYGPKIPTKVLQPLYRKVQRKILTYHNIFRTHVKPQAADMLAMKWHKGAANSAQKWASACRMLTHDTVKGRWVEKFGSCGQNIFISTQQVPWHYAIKTWYLEKNNFTYGSQNNSLIDVGHYTQLIWYATHRLGCGFSKCLTPAGKTYFSYVCNYCPIGNYLERLGKPYKKGEPCSGCPGHCRHGKLCTNSCPVADFWANCRDIYKMWPDWLCNTQTPQGRERTYNCKATCKCKNKIR</sequence>
<dbReference type="SUPFAM" id="SSF57546">
    <property type="entry name" value="Crisp domain-like"/>
    <property type="match status" value="1"/>
</dbReference>
<dbReference type="PRINTS" id="PR00837">
    <property type="entry name" value="V5TPXLIKE"/>
</dbReference>
<dbReference type="EMBL" id="JBFDAA010000010">
    <property type="protein sequence ID" value="KAL1124716.1"/>
    <property type="molecule type" value="Genomic_DNA"/>
</dbReference>
<evidence type="ECO:0000259" key="1">
    <source>
        <dbReference type="SMART" id="SM00198"/>
    </source>
</evidence>
<dbReference type="InterPro" id="IPR014044">
    <property type="entry name" value="CAP_dom"/>
</dbReference>
<protein>
    <recommendedName>
        <fullName evidence="1">SCP domain-containing protein</fullName>
    </recommendedName>
</protein>
<dbReference type="InterPro" id="IPR013871">
    <property type="entry name" value="Cysteine_rich_secretory"/>
</dbReference>
<dbReference type="Gene3D" id="1.10.10.740">
    <property type="entry name" value="Crisp domain"/>
    <property type="match status" value="1"/>
</dbReference>
<comment type="caution">
    <text evidence="2">The sequence shown here is derived from an EMBL/GenBank/DDBJ whole genome shotgun (WGS) entry which is preliminary data.</text>
</comment>
<dbReference type="InterPro" id="IPR035940">
    <property type="entry name" value="CAP_sf"/>
</dbReference>
<dbReference type="PROSITE" id="PS01009">
    <property type="entry name" value="CRISP_1"/>
    <property type="match status" value="1"/>
</dbReference>
<dbReference type="Proteomes" id="UP001558652">
    <property type="component" value="Unassembled WGS sequence"/>
</dbReference>
<dbReference type="InterPro" id="IPR018244">
    <property type="entry name" value="Allrgn_V5/Tpx1_CS"/>
</dbReference>
<reference evidence="2 3" key="1">
    <citation type="submission" date="2024-07" db="EMBL/GenBank/DDBJ databases">
        <title>Chromosome-level genome assembly of the water stick insect Ranatra chinensis (Heteroptera: Nepidae).</title>
        <authorList>
            <person name="Liu X."/>
        </authorList>
    </citation>
    <scope>NUCLEOTIDE SEQUENCE [LARGE SCALE GENOMIC DNA]</scope>
    <source>
        <strain evidence="2">Cailab_2021Rc</strain>
        <tissue evidence="2">Muscle</tissue>
    </source>
</reference>
<proteinExistence type="predicted"/>
<evidence type="ECO:0000313" key="3">
    <source>
        <dbReference type="Proteomes" id="UP001558652"/>
    </source>
</evidence>
<dbReference type="AlphaFoldDB" id="A0ABD0YBV4"/>
<evidence type="ECO:0000313" key="2">
    <source>
        <dbReference type="EMBL" id="KAL1124716.1"/>
    </source>
</evidence>
<dbReference type="Gene3D" id="3.40.33.10">
    <property type="entry name" value="CAP"/>
    <property type="match status" value="1"/>
</dbReference>